<dbReference type="EMBL" id="JANBVO010000003">
    <property type="protein sequence ID" value="KAJ9155142.1"/>
    <property type="molecule type" value="Genomic_DNA"/>
</dbReference>
<dbReference type="PANTHER" id="PTHR36206">
    <property type="entry name" value="ASPERCRYPTIN BIOSYNTHESIS CLUSTER-SPECIFIC TRANSCRIPTION REGULATOR ATNN-RELATED"/>
    <property type="match status" value="1"/>
</dbReference>
<evidence type="ECO:0000313" key="8">
    <source>
        <dbReference type="Proteomes" id="UP001174694"/>
    </source>
</evidence>
<evidence type="ECO:0000256" key="6">
    <source>
        <dbReference type="ARBA" id="ARBA00023242"/>
    </source>
</evidence>
<dbReference type="GO" id="GO:0003677">
    <property type="term" value="F:DNA binding"/>
    <property type="evidence" value="ECO:0007669"/>
    <property type="project" value="UniProtKB-KW"/>
</dbReference>
<evidence type="ECO:0000256" key="3">
    <source>
        <dbReference type="ARBA" id="ARBA00023015"/>
    </source>
</evidence>
<dbReference type="GO" id="GO:0046872">
    <property type="term" value="F:metal ion binding"/>
    <property type="evidence" value="ECO:0007669"/>
    <property type="project" value="UniProtKB-KW"/>
</dbReference>
<keyword evidence="6" id="KW-0539">Nucleus</keyword>
<dbReference type="InterPro" id="IPR052360">
    <property type="entry name" value="Transcr_Regulatory_Proteins"/>
</dbReference>
<dbReference type="PANTHER" id="PTHR36206:SF16">
    <property type="entry name" value="TRANSCRIPTION FACTOR DOMAIN-CONTAINING PROTEIN-RELATED"/>
    <property type="match status" value="1"/>
</dbReference>
<keyword evidence="5" id="KW-0804">Transcription</keyword>
<reference evidence="7" key="1">
    <citation type="submission" date="2022-07" db="EMBL/GenBank/DDBJ databases">
        <title>Fungi with potential for degradation of polypropylene.</title>
        <authorList>
            <person name="Gostincar C."/>
        </authorList>
    </citation>
    <scope>NUCLEOTIDE SEQUENCE</scope>
    <source>
        <strain evidence="7">EXF-13308</strain>
    </source>
</reference>
<keyword evidence="3" id="KW-0805">Transcription regulation</keyword>
<name>A0AA38SB40_9PEZI</name>
<evidence type="ECO:0000256" key="2">
    <source>
        <dbReference type="ARBA" id="ARBA00022833"/>
    </source>
</evidence>
<keyword evidence="8" id="KW-1185">Reference proteome</keyword>
<proteinExistence type="predicted"/>
<evidence type="ECO:0000256" key="5">
    <source>
        <dbReference type="ARBA" id="ARBA00023163"/>
    </source>
</evidence>
<evidence type="ECO:0000313" key="7">
    <source>
        <dbReference type="EMBL" id="KAJ9155142.1"/>
    </source>
</evidence>
<comment type="caution">
    <text evidence="7">The sequence shown here is derived from an EMBL/GenBank/DDBJ whole genome shotgun (WGS) entry which is preliminary data.</text>
</comment>
<dbReference type="AlphaFoldDB" id="A0AA38SB40"/>
<gene>
    <name evidence="7" type="ORF">NKR23_g1668</name>
</gene>
<dbReference type="Proteomes" id="UP001174694">
    <property type="component" value="Unassembled WGS sequence"/>
</dbReference>
<accession>A0AA38SB40</accession>
<keyword evidence="1" id="KW-0479">Metal-binding</keyword>
<evidence type="ECO:0000256" key="4">
    <source>
        <dbReference type="ARBA" id="ARBA00023125"/>
    </source>
</evidence>
<keyword evidence="4" id="KW-0238">DNA-binding</keyword>
<protein>
    <submittedName>
        <fullName evidence="7">Uncharacterized protein</fullName>
    </submittedName>
</protein>
<evidence type="ECO:0000256" key="1">
    <source>
        <dbReference type="ARBA" id="ARBA00022723"/>
    </source>
</evidence>
<sequence length="256" mass="28903">MLEDSVDSAPGQGLLDDQQRIKSDLATWFKSYKASRVHFQAQLGVVPKIGYQLLFLHYIMANILADTCLKPDDEMAFDSHGNGFASIIAHSFKVLEGVRAVHNSNNPVFRSGSELFFFSADIGWAPPLYYTALHCRIHHIRLQAIRLLRAIPSKEGIWDSRFAASVAEEVMRIEEGNHYNDVTDDDESLFASLPQHRDLSRPTLPESCRVYHVRIVLPDGSSGKAFLTCKRGKTYSDSEDITREYDVGRQAWIAKD</sequence>
<keyword evidence="2" id="KW-0862">Zinc</keyword>
<organism evidence="7 8">
    <name type="scientific">Pleurostoma richardsiae</name>
    <dbReference type="NCBI Taxonomy" id="41990"/>
    <lineage>
        <taxon>Eukaryota</taxon>
        <taxon>Fungi</taxon>
        <taxon>Dikarya</taxon>
        <taxon>Ascomycota</taxon>
        <taxon>Pezizomycotina</taxon>
        <taxon>Sordariomycetes</taxon>
        <taxon>Sordariomycetidae</taxon>
        <taxon>Calosphaeriales</taxon>
        <taxon>Pleurostomataceae</taxon>
        <taxon>Pleurostoma</taxon>
    </lineage>
</organism>